<dbReference type="Gene3D" id="1.10.510.10">
    <property type="entry name" value="Transferase(Phosphotransferase) domain 1"/>
    <property type="match status" value="1"/>
</dbReference>
<dbReference type="PRINTS" id="PR00109">
    <property type="entry name" value="TYRKINASE"/>
</dbReference>
<dbReference type="InterPro" id="IPR011009">
    <property type="entry name" value="Kinase-like_dom_sf"/>
</dbReference>
<dbReference type="EMBL" id="CH473980">
    <property type="protein sequence ID" value="EDM08640.1"/>
    <property type="molecule type" value="Genomic_DNA"/>
</dbReference>
<proteinExistence type="predicted"/>
<dbReference type="Proteomes" id="UP000234681">
    <property type="component" value="Chromosome 1"/>
</dbReference>
<keyword evidence="6" id="KW-0067">ATP-binding</keyword>
<keyword evidence="4" id="KW-0547">Nucleotide-binding</keyword>
<evidence type="ECO:0000256" key="4">
    <source>
        <dbReference type="ARBA" id="ARBA00022741"/>
    </source>
</evidence>
<dbReference type="GO" id="GO:0004713">
    <property type="term" value="F:protein tyrosine kinase activity"/>
    <property type="evidence" value="ECO:0007669"/>
    <property type="project" value="InterPro"/>
</dbReference>
<gene>
    <name evidence="8" type="primary">RGD1564385_predicted</name>
    <name evidence="8" type="ORF">rCG_24633</name>
</gene>
<evidence type="ECO:0000259" key="7">
    <source>
        <dbReference type="PROSITE" id="PS50011"/>
    </source>
</evidence>
<dbReference type="AlphaFoldDB" id="A6JCB3"/>
<dbReference type="InterPro" id="IPR008266">
    <property type="entry name" value="Tyr_kinase_AS"/>
</dbReference>
<dbReference type="PROSITE" id="PS00109">
    <property type="entry name" value="PROTEIN_KINASE_TYR"/>
    <property type="match status" value="1"/>
</dbReference>
<protein>
    <submittedName>
        <fullName evidence="8">Similar to tyrosine kinase Fps/Fes (Predicted), isoform CRA_c</fullName>
    </submittedName>
</protein>
<dbReference type="FunFam" id="1.10.510.10:FF:000212">
    <property type="entry name" value="Tyrosine-protein kinase"/>
    <property type="match status" value="1"/>
</dbReference>
<dbReference type="InterPro" id="IPR000719">
    <property type="entry name" value="Prot_kinase_dom"/>
</dbReference>
<dbReference type="Pfam" id="PF07714">
    <property type="entry name" value="PK_Tyr_Ser-Thr"/>
    <property type="match status" value="1"/>
</dbReference>
<evidence type="ECO:0000256" key="3">
    <source>
        <dbReference type="ARBA" id="ARBA00022679"/>
    </source>
</evidence>
<evidence type="ECO:0000256" key="5">
    <source>
        <dbReference type="ARBA" id="ARBA00022777"/>
    </source>
</evidence>
<dbReference type="SMART" id="SM00219">
    <property type="entry name" value="TyrKc"/>
    <property type="match status" value="1"/>
</dbReference>
<evidence type="ECO:0000256" key="6">
    <source>
        <dbReference type="ARBA" id="ARBA00022840"/>
    </source>
</evidence>
<accession>A6JCB3</accession>
<feature type="domain" description="Protein kinase" evidence="7">
    <location>
        <begin position="1"/>
        <end position="187"/>
    </location>
</feature>
<dbReference type="InterPro" id="IPR020635">
    <property type="entry name" value="Tyr_kinase_cat_dom"/>
</dbReference>
<name>A6JCB3_RAT</name>
<evidence type="ECO:0000256" key="1">
    <source>
        <dbReference type="ARBA" id="ARBA00004496"/>
    </source>
</evidence>
<keyword evidence="2" id="KW-0963">Cytoplasm</keyword>
<dbReference type="InterPro" id="IPR050198">
    <property type="entry name" value="Non-receptor_tyrosine_kinases"/>
</dbReference>
<dbReference type="PANTHER" id="PTHR24418">
    <property type="entry name" value="TYROSINE-PROTEIN KINASE"/>
    <property type="match status" value="1"/>
</dbReference>
<organism evidence="8 9">
    <name type="scientific">Rattus norvegicus</name>
    <name type="common">Rat</name>
    <dbReference type="NCBI Taxonomy" id="10116"/>
    <lineage>
        <taxon>Eukaryota</taxon>
        <taxon>Metazoa</taxon>
        <taxon>Chordata</taxon>
        <taxon>Craniata</taxon>
        <taxon>Vertebrata</taxon>
        <taxon>Euteleostomi</taxon>
        <taxon>Mammalia</taxon>
        <taxon>Eutheria</taxon>
        <taxon>Euarchontoglires</taxon>
        <taxon>Glires</taxon>
        <taxon>Rodentia</taxon>
        <taxon>Myomorpha</taxon>
        <taxon>Muroidea</taxon>
        <taxon>Muridae</taxon>
        <taxon>Murinae</taxon>
        <taxon>Rattus</taxon>
    </lineage>
</organism>
<keyword evidence="5 8" id="KW-0418">Kinase</keyword>
<dbReference type="PROSITE" id="PS50011">
    <property type="entry name" value="PROTEIN_KINASE_DOM"/>
    <property type="match status" value="1"/>
</dbReference>
<evidence type="ECO:0000313" key="9">
    <source>
        <dbReference type="Proteomes" id="UP000234681"/>
    </source>
</evidence>
<sequence length="187" mass="21201">MELVQGGDFLTFLRTEGARLRVKTLLQMVGDAAAGMEYLESKCCIHRDLAARNCLVTEKNVLKISDFGMSREEADGIYAASAGLRQVPVKWTAPEALNYGRYSSESDVWSFGILLWETFSLGASPYPNLTNQQTREFVEKGHRLPCPELCPDAVFRLMEQCWAYEPGQRPSFSTICQELQSIRKRHR</sequence>
<dbReference type="SUPFAM" id="SSF56112">
    <property type="entry name" value="Protein kinase-like (PK-like)"/>
    <property type="match status" value="1"/>
</dbReference>
<comment type="subcellular location">
    <subcellularLocation>
        <location evidence="1">Cytoplasm</location>
    </subcellularLocation>
</comment>
<keyword evidence="3" id="KW-0808">Transferase</keyword>
<evidence type="ECO:0000313" key="8">
    <source>
        <dbReference type="EMBL" id="EDM08640.1"/>
    </source>
</evidence>
<dbReference type="GO" id="GO:0005737">
    <property type="term" value="C:cytoplasm"/>
    <property type="evidence" value="ECO:0007669"/>
    <property type="project" value="UniProtKB-SubCell"/>
</dbReference>
<reference evidence="9" key="1">
    <citation type="submission" date="2005-09" db="EMBL/GenBank/DDBJ databases">
        <authorList>
            <person name="Mural R.J."/>
            <person name="Li P.W."/>
            <person name="Adams M.D."/>
            <person name="Amanatides P.G."/>
            <person name="Baden-Tillson H."/>
            <person name="Barnstead M."/>
            <person name="Chin S.H."/>
            <person name="Dew I."/>
            <person name="Evans C.A."/>
            <person name="Ferriera S."/>
            <person name="Flanigan M."/>
            <person name="Fosler C."/>
            <person name="Glodek A."/>
            <person name="Gu Z."/>
            <person name="Holt R.A."/>
            <person name="Jennings D."/>
            <person name="Kraft C.L."/>
            <person name="Lu F."/>
            <person name="Nguyen T."/>
            <person name="Nusskern D.R."/>
            <person name="Pfannkoch C.M."/>
            <person name="Sitter C."/>
            <person name="Sutton G.G."/>
            <person name="Venter J.C."/>
            <person name="Wang Z."/>
            <person name="Woodage T."/>
            <person name="Zheng X.H."/>
            <person name="Zhong F."/>
        </authorList>
    </citation>
    <scope>NUCLEOTIDE SEQUENCE [LARGE SCALE GENOMIC DNA]</scope>
    <source>
        <strain>BN</strain>
        <strain evidence="9">Sprague-Dawley</strain>
    </source>
</reference>
<evidence type="ECO:0000256" key="2">
    <source>
        <dbReference type="ARBA" id="ARBA00022490"/>
    </source>
</evidence>
<dbReference type="InterPro" id="IPR001245">
    <property type="entry name" value="Ser-Thr/Tyr_kinase_cat_dom"/>
</dbReference>
<dbReference type="GO" id="GO:0005524">
    <property type="term" value="F:ATP binding"/>
    <property type="evidence" value="ECO:0007669"/>
    <property type="project" value="UniProtKB-KW"/>
</dbReference>